<dbReference type="EMBL" id="DWXZ01000185">
    <property type="protein sequence ID" value="HJB38112.1"/>
    <property type="molecule type" value="Genomic_DNA"/>
</dbReference>
<organism evidence="6 7">
    <name type="scientific">Candidatus Acutalibacter ornithocaccae</name>
    <dbReference type="NCBI Taxonomy" id="2838416"/>
    <lineage>
        <taxon>Bacteria</taxon>
        <taxon>Bacillati</taxon>
        <taxon>Bacillota</taxon>
        <taxon>Clostridia</taxon>
        <taxon>Eubacteriales</taxon>
        <taxon>Acutalibacteraceae</taxon>
        <taxon>Acutalibacter</taxon>
    </lineage>
</organism>
<feature type="domain" description="CMP/dCMP-type deaminase" evidence="5">
    <location>
        <begin position="4"/>
        <end position="125"/>
    </location>
</feature>
<keyword evidence="4" id="KW-0862">Zinc</keyword>
<dbReference type="CDD" id="cd01283">
    <property type="entry name" value="cytidine_deaminase"/>
    <property type="match status" value="1"/>
</dbReference>
<keyword evidence="2" id="KW-0479">Metal-binding</keyword>
<accession>A0A9D2LZA6</accession>
<dbReference type="PROSITE" id="PS51747">
    <property type="entry name" value="CYT_DCMP_DEAMINASES_2"/>
    <property type="match status" value="1"/>
</dbReference>
<evidence type="ECO:0000259" key="5">
    <source>
        <dbReference type="PROSITE" id="PS51747"/>
    </source>
</evidence>
<dbReference type="InterPro" id="IPR050202">
    <property type="entry name" value="Cyt/Deoxycyt_deaminase"/>
</dbReference>
<evidence type="ECO:0000256" key="4">
    <source>
        <dbReference type="ARBA" id="ARBA00022833"/>
    </source>
</evidence>
<dbReference type="InterPro" id="IPR002125">
    <property type="entry name" value="CMP_dCMP_dom"/>
</dbReference>
<dbReference type="PANTHER" id="PTHR11644:SF2">
    <property type="entry name" value="CYTIDINE DEAMINASE"/>
    <property type="match status" value="1"/>
</dbReference>
<evidence type="ECO:0000256" key="3">
    <source>
        <dbReference type="ARBA" id="ARBA00022801"/>
    </source>
</evidence>
<dbReference type="InterPro" id="IPR016192">
    <property type="entry name" value="APOBEC/CMP_deaminase_Zn-bd"/>
</dbReference>
<reference evidence="6" key="2">
    <citation type="submission" date="2021-04" db="EMBL/GenBank/DDBJ databases">
        <authorList>
            <person name="Gilroy R."/>
        </authorList>
    </citation>
    <scope>NUCLEOTIDE SEQUENCE</scope>
    <source>
        <strain evidence="6">ChiBcolR8-3208</strain>
    </source>
</reference>
<dbReference type="GO" id="GO:0042802">
    <property type="term" value="F:identical protein binding"/>
    <property type="evidence" value="ECO:0007669"/>
    <property type="project" value="UniProtKB-ARBA"/>
</dbReference>
<dbReference type="PANTHER" id="PTHR11644">
    <property type="entry name" value="CYTIDINE DEAMINASE"/>
    <property type="match status" value="1"/>
</dbReference>
<dbReference type="AlphaFoldDB" id="A0A9D2LZA6"/>
<evidence type="ECO:0000313" key="7">
    <source>
        <dbReference type="Proteomes" id="UP000824214"/>
    </source>
</evidence>
<dbReference type="SUPFAM" id="SSF53927">
    <property type="entry name" value="Cytidine deaminase-like"/>
    <property type="match status" value="1"/>
</dbReference>
<dbReference type="GO" id="GO:0004126">
    <property type="term" value="F:cytidine deaminase activity"/>
    <property type="evidence" value="ECO:0007669"/>
    <property type="project" value="TreeGrafter"/>
</dbReference>
<dbReference type="GO" id="GO:0008270">
    <property type="term" value="F:zinc ion binding"/>
    <property type="evidence" value="ECO:0007669"/>
    <property type="project" value="InterPro"/>
</dbReference>
<comment type="caution">
    <text evidence="6">The sequence shown here is derived from an EMBL/GenBank/DDBJ whole genome shotgun (WGS) entry which is preliminary data.</text>
</comment>
<gene>
    <name evidence="6" type="ORF">H9942_08615</name>
</gene>
<evidence type="ECO:0000256" key="1">
    <source>
        <dbReference type="ARBA" id="ARBA00006576"/>
    </source>
</evidence>
<protein>
    <submittedName>
        <fullName evidence="6">Cytidine deaminase</fullName>
    </submittedName>
</protein>
<keyword evidence="3" id="KW-0378">Hydrolase</keyword>
<dbReference type="Gene3D" id="3.40.140.10">
    <property type="entry name" value="Cytidine Deaminase, domain 2"/>
    <property type="match status" value="1"/>
</dbReference>
<evidence type="ECO:0000313" key="6">
    <source>
        <dbReference type="EMBL" id="HJB38112.1"/>
    </source>
</evidence>
<evidence type="ECO:0000256" key="2">
    <source>
        <dbReference type="ARBA" id="ARBA00022723"/>
    </source>
</evidence>
<dbReference type="GO" id="GO:0072527">
    <property type="term" value="P:pyrimidine-containing compound metabolic process"/>
    <property type="evidence" value="ECO:0007669"/>
    <property type="project" value="UniProtKB-ARBA"/>
</dbReference>
<dbReference type="GO" id="GO:0005829">
    <property type="term" value="C:cytosol"/>
    <property type="evidence" value="ECO:0007669"/>
    <property type="project" value="TreeGrafter"/>
</dbReference>
<reference evidence="6" key="1">
    <citation type="journal article" date="2021" name="PeerJ">
        <title>Extensive microbial diversity within the chicken gut microbiome revealed by metagenomics and culture.</title>
        <authorList>
            <person name="Gilroy R."/>
            <person name="Ravi A."/>
            <person name="Getino M."/>
            <person name="Pursley I."/>
            <person name="Horton D.L."/>
            <person name="Alikhan N.F."/>
            <person name="Baker D."/>
            <person name="Gharbi K."/>
            <person name="Hall N."/>
            <person name="Watson M."/>
            <person name="Adriaenssens E.M."/>
            <person name="Foster-Nyarko E."/>
            <person name="Jarju S."/>
            <person name="Secka A."/>
            <person name="Antonio M."/>
            <person name="Oren A."/>
            <person name="Chaudhuri R.R."/>
            <person name="La Ragione R."/>
            <person name="Hildebrand F."/>
            <person name="Pallen M.J."/>
        </authorList>
    </citation>
    <scope>NUCLEOTIDE SEQUENCE</scope>
    <source>
        <strain evidence="6">ChiBcolR8-3208</strain>
    </source>
</reference>
<dbReference type="InterPro" id="IPR016193">
    <property type="entry name" value="Cytidine_deaminase-like"/>
</dbReference>
<dbReference type="Pfam" id="PF00383">
    <property type="entry name" value="dCMP_cyt_deam_1"/>
    <property type="match status" value="1"/>
</dbReference>
<dbReference type="Proteomes" id="UP000824214">
    <property type="component" value="Unassembled WGS sequence"/>
</dbReference>
<dbReference type="PROSITE" id="PS00903">
    <property type="entry name" value="CYT_DCMP_DEAMINASES_1"/>
    <property type="match status" value="1"/>
</dbReference>
<dbReference type="GO" id="GO:0055086">
    <property type="term" value="P:nucleobase-containing small molecule metabolic process"/>
    <property type="evidence" value="ECO:0007669"/>
    <property type="project" value="UniProtKB-ARBA"/>
</dbReference>
<name>A0A9D2LZA6_9FIRM</name>
<proteinExistence type="inferred from homology"/>
<comment type="similarity">
    <text evidence="1">Belongs to the cytidine and deoxycytidylate deaminase family.</text>
</comment>
<sequence length="127" mass="13802">MEFAELYQKAVEVLDPRQVSEDVETGGVAAALVTDKGNVYRGVCIDTACSLGFCAEHAAIAAMFTAGENRVEKIVAVGWDKRVMAPCGRCREFLMQLGNPDAQVLVAEGTVVKVKDLLPYYWTGDNQ</sequence>